<keyword evidence="3" id="KW-1185">Reference proteome</keyword>
<evidence type="ECO:0000313" key="2">
    <source>
        <dbReference type="EMBL" id="KAJ1178825.1"/>
    </source>
</evidence>
<sequence length="124" mass="13733">MLKGRTQFCQDPDEAWTWLETYWTGTNKAQNEEPGPSCHRGKKQRTRGLMGKTRVTKPTQQKISQGKKAALQAVASLLEGDLSEGEPRPDQDSPVMGESTDDDSVMNIMEGLPRVTPQTTDDIA</sequence>
<feature type="region of interest" description="Disordered" evidence="1">
    <location>
        <begin position="27"/>
        <end position="124"/>
    </location>
</feature>
<organism evidence="2 3">
    <name type="scientific">Pleurodeles waltl</name>
    <name type="common">Iberian ribbed newt</name>
    <dbReference type="NCBI Taxonomy" id="8319"/>
    <lineage>
        <taxon>Eukaryota</taxon>
        <taxon>Metazoa</taxon>
        <taxon>Chordata</taxon>
        <taxon>Craniata</taxon>
        <taxon>Vertebrata</taxon>
        <taxon>Euteleostomi</taxon>
        <taxon>Amphibia</taxon>
        <taxon>Batrachia</taxon>
        <taxon>Caudata</taxon>
        <taxon>Salamandroidea</taxon>
        <taxon>Salamandridae</taxon>
        <taxon>Pleurodelinae</taxon>
        <taxon>Pleurodeles</taxon>
    </lineage>
</organism>
<reference evidence="2" key="1">
    <citation type="journal article" date="2022" name="bioRxiv">
        <title>Sequencing and chromosome-scale assembly of the giantPleurodeles waltlgenome.</title>
        <authorList>
            <person name="Brown T."/>
            <person name="Elewa A."/>
            <person name="Iarovenko S."/>
            <person name="Subramanian E."/>
            <person name="Araus A.J."/>
            <person name="Petzold A."/>
            <person name="Susuki M."/>
            <person name="Suzuki K.-i.T."/>
            <person name="Hayashi T."/>
            <person name="Toyoda A."/>
            <person name="Oliveira C."/>
            <person name="Osipova E."/>
            <person name="Leigh N.D."/>
            <person name="Simon A."/>
            <person name="Yun M.H."/>
        </authorList>
    </citation>
    <scope>NUCLEOTIDE SEQUENCE</scope>
    <source>
        <strain evidence="2">20211129_DDA</strain>
        <tissue evidence="2">Liver</tissue>
    </source>
</reference>
<protein>
    <submittedName>
        <fullName evidence="2">Uncharacterized protein</fullName>
    </submittedName>
</protein>
<dbReference type="EMBL" id="JANPWB010000006">
    <property type="protein sequence ID" value="KAJ1178825.1"/>
    <property type="molecule type" value="Genomic_DNA"/>
</dbReference>
<dbReference type="Proteomes" id="UP001066276">
    <property type="component" value="Chromosome 3_2"/>
</dbReference>
<accession>A0AAV7TQ84</accession>
<proteinExistence type="predicted"/>
<name>A0AAV7TQ84_PLEWA</name>
<comment type="caution">
    <text evidence="2">The sequence shown here is derived from an EMBL/GenBank/DDBJ whole genome shotgun (WGS) entry which is preliminary data.</text>
</comment>
<dbReference type="AlphaFoldDB" id="A0AAV7TQ84"/>
<evidence type="ECO:0000313" key="3">
    <source>
        <dbReference type="Proteomes" id="UP001066276"/>
    </source>
</evidence>
<evidence type="ECO:0000256" key="1">
    <source>
        <dbReference type="SAM" id="MobiDB-lite"/>
    </source>
</evidence>
<gene>
    <name evidence="2" type="ORF">NDU88_004067</name>
</gene>